<evidence type="ECO:0000256" key="5">
    <source>
        <dbReference type="ARBA" id="ARBA00022989"/>
    </source>
</evidence>
<dbReference type="AlphaFoldDB" id="A0A7F5R8Q2"/>
<evidence type="ECO:0000256" key="1">
    <source>
        <dbReference type="ARBA" id="ARBA00004127"/>
    </source>
</evidence>
<dbReference type="OrthoDB" id="5965864at2759"/>
<dbReference type="RefSeq" id="XP_025832341.1">
    <property type="nucleotide sequence ID" value="XM_025976556.1"/>
</dbReference>
<feature type="transmembrane region" description="Helical" evidence="7">
    <location>
        <begin position="254"/>
        <end position="275"/>
    </location>
</feature>
<evidence type="ECO:0000256" key="8">
    <source>
        <dbReference type="SAM" id="MobiDB-lite"/>
    </source>
</evidence>
<dbReference type="GO" id="GO:0051453">
    <property type="term" value="P:regulation of intracellular pH"/>
    <property type="evidence" value="ECO:0007669"/>
    <property type="project" value="TreeGrafter"/>
</dbReference>
<name>A0A7F5R8Q2_AGRPL</name>
<dbReference type="SUPFAM" id="SSF103473">
    <property type="entry name" value="MFS general substrate transporter"/>
    <property type="match status" value="1"/>
</dbReference>
<dbReference type="InParanoid" id="A0A7F5R8Q2"/>
<dbReference type="Gene3D" id="1.20.1250.20">
    <property type="entry name" value="MFS general substrate transporter like domains"/>
    <property type="match status" value="2"/>
</dbReference>
<dbReference type="Pfam" id="PF02487">
    <property type="entry name" value="CLN3"/>
    <property type="match status" value="1"/>
</dbReference>
<evidence type="ECO:0000256" key="6">
    <source>
        <dbReference type="ARBA" id="ARBA00023136"/>
    </source>
</evidence>
<evidence type="ECO:0000313" key="9">
    <source>
        <dbReference type="Proteomes" id="UP000192223"/>
    </source>
</evidence>
<keyword evidence="6 7" id="KW-0472">Membrane</keyword>
<sequence>MNNENYELQQRHQASPTEGPSSQISKKGTFSIFKNSEFKTTWRPLVAYWLLGLCNNYGYVVMLTAANDILSEESEEPSNNSTDNPERECNYMSTGAILLADILPSLLIKITAPFLPFFVNVRVVICILLAISGFLIVAFSYSQWLSILGVVATSLASGLGEITFLQYSTNYNKNVVSTWSSGTGGAGIIGAFSYVALQILGTRTALLTMTAIPVIMGISFWIILSKPTKLNKKDDGDESDKKVKKLSFKRKVYFIPKLLKFMIPLGLVYFLEYFINQGMFELIHFENTFLDKNSQYRWLQVDYQLGVFLSRSSVNIIHIRKIWLMAVFQLINVIYFTTEVIFYYTPWFWIVLVITLWEGLLGGAAYVNTFYRVSTEIPEEERHFAMGITTFSDSIGIALAGVLAIVTHNEICALPKPERLG</sequence>
<dbReference type="FunCoup" id="A0A7F5R8Q2">
    <property type="interactions" value="125"/>
</dbReference>
<keyword evidence="9" id="KW-1185">Reference proteome</keyword>
<keyword evidence="7" id="KW-0458">Lysosome</keyword>
<keyword evidence="5 7" id="KW-1133">Transmembrane helix</keyword>
<keyword evidence="3" id="KW-0813">Transport</keyword>
<protein>
    <recommendedName>
        <fullName evidence="7">Battenin</fullName>
    </recommendedName>
</protein>
<evidence type="ECO:0000256" key="3">
    <source>
        <dbReference type="ARBA" id="ARBA00022448"/>
    </source>
</evidence>
<proteinExistence type="inferred from homology"/>
<keyword evidence="4 7" id="KW-0812">Transmembrane</keyword>
<dbReference type="InterPro" id="IPR036259">
    <property type="entry name" value="MFS_trans_sf"/>
</dbReference>
<feature type="transmembrane region" description="Helical" evidence="7">
    <location>
        <begin position="322"/>
        <end position="342"/>
    </location>
</feature>
<feature type="region of interest" description="Disordered" evidence="8">
    <location>
        <begin position="1"/>
        <end position="24"/>
    </location>
</feature>
<feature type="transmembrane region" description="Helical" evidence="7">
    <location>
        <begin position="348"/>
        <end position="371"/>
    </location>
</feature>
<dbReference type="GO" id="GO:0005765">
    <property type="term" value="C:lysosomal membrane"/>
    <property type="evidence" value="ECO:0007669"/>
    <property type="project" value="UniProtKB-SubCell"/>
</dbReference>
<accession>A0A7F5R8Q2</accession>
<feature type="transmembrane region" description="Helical" evidence="7">
    <location>
        <begin position="383"/>
        <end position="406"/>
    </location>
</feature>
<feature type="transmembrane region" description="Helical" evidence="7">
    <location>
        <begin position="114"/>
        <end position="137"/>
    </location>
</feature>
<dbReference type="PANTHER" id="PTHR10981:SF0">
    <property type="entry name" value="BATTENIN"/>
    <property type="match status" value="1"/>
</dbReference>
<comment type="subcellular location">
    <subcellularLocation>
        <location evidence="1">Endomembrane system</location>
        <topology evidence="1">Multi-pass membrane protein</topology>
    </subcellularLocation>
    <subcellularLocation>
        <location evidence="7">Lysosome membrane</location>
        <topology evidence="7">Multi-pass membrane protein</topology>
    </subcellularLocation>
</comment>
<dbReference type="PRINTS" id="PR01315">
    <property type="entry name" value="BATTENIN"/>
</dbReference>
<dbReference type="GO" id="GO:0007040">
    <property type="term" value="P:lysosome organization"/>
    <property type="evidence" value="ECO:0007669"/>
    <property type="project" value="TreeGrafter"/>
</dbReference>
<dbReference type="PANTHER" id="PTHR10981">
    <property type="entry name" value="BATTENIN"/>
    <property type="match status" value="1"/>
</dbReference>
<gene>
    <name evidence="10" type="primary">LOC108742673</name>
</gene>
<evidence type="ECO:0000256" key="7">
    <source>
        <dbReference type="RuleBase" id="RU361113"/>
    </source>
</evidence>
<dbReference type="GeneID" id="108742673"/>
<dbReference type="InterPro" id="IPR003492">
    <property type="entry name" value="Battenin_disease_Cln3"/>
</dbReference>
<reference evidence="10" key="1">
    <citation type="submission" date="2025-08" db="UniProtKB">
        <authorList>
            <consortium name="RefSeq"/>
        </authorList>
    </citation>
    <scope>IDENTIFICATION</scope>
    <source>
        <tissue evidence="10">Entire body</tissue>
    </source>
</reference>
<dbReference type="Proteomes" id="UP000192223">
    <property type="component" value="Unplaced"/>
</dbReference>
<dbReference type="InterPro" id="IPR018460">
    <property type="entry name" value="Battenin_disease_Cln3_subgr"/>
</dbReference>
<dbReference type="GO" id="GO:0012505">
    <property type="term" value="C:endomembrane system"/>
    <property type="evidence" value="ECO:0007669"/>
    <property type="project" value="UniProtKB-SubCell"/>
</dbReference>
<evidence type="ECO:0000256" key="2">
    <source>
        <dbReference type="ARBA" id="ARBA00007467"/>
    </source>
</evidence>
<feature type="transmembrane region" description="Helical" evidence="7">
    <location>
        <begin position="144"/>
        <end position="167"/>
    </location>
</feature>
<organism evidence="9 10">
    <name type="scientific">Agrilus planipennis</name>
    <name type="common">Emerald ash borer</name>
    <name type="synonym">Agrilus marcopoli</name>
    <dbReference type="NCBI Taxonomy" id="224129"/>
    <lineage>
        <taxon>Eukaryota</taxon>
        <taxon>Metazoa</taxon>
        <taxon>Ecdysozoa</taxon>
        <taxon>Arthropoda</taxon>
        <taxon>Hexapoda</taxon>
        <taxon>Insecta</taxon>
        <taxon>Pterygota</taxon>
        <taxon>Neoptera</taxon>
        <taxon>Endopterygota</taxon>
        <taxon>Coleoptera</taxon>
        <taxon>Polyphaga</taxon>
        <taxon>Elateriformia</taxon>
        <taxon>Buprestoidea</taxon>
        <taxon>Buprestidae</taxon>
        <taxon>Agrilinae</taxon>
        <taxon>Agrilus</taxon>
    </lineage>
</organism>
<feature type="transmembrane region" description="Helical" evidence="7">
    <location>
        <begin position="204"/>
        <end position="224"/>
    </location>
</feature>
<feature type="transmembrane region" description="Helical" evidence="7">
    <location>
        <begin position="179"/>
        <end position="197"/>
    </location>
</feature>
<evidence type="ECO:0000313" key="10">
    <source>
        <dbReference type="RefSeq" id="XP_025832341.1"/>
    </source>
</evidence>
<dbReference type="KEGG" id="apln:108742673"/>
<dbReference type="PIRSF" id="PIRSF015974">
    <property type="entry name" value="CLN3_BTN1"/>
    <property type="match status" value="1"/>
</dbReference>
<evidence type="ECO:0000256" key="4">
    <source>
        <dbReference type="ARBA" id="ARBA00022692"/>
    </source>
</evidence>
<comment type="similarity">
    <text evidence="2 7">Belongs to the battenin family.</text>
</comment>
<dbReference type="FunFam" id="1.20.1250.20:FF:000427">
    <property type="entry name" value="Battenin"/>
    <property type="match status" value="1"/>
</dbReference>